<dbReference type="Gene3D" id="1.10.10.10">
    <property type="entry name" value="Winged helix-like DNA-binding domain superfamily/Winged helix DNA-binding domain"/>
    <property type="match status" value="1"/>
</dbReference>
<dbReference type="Gene3D" id="1.20.120.530">
    <property type="entry name" value="GntR ligand-binding domain-like"/>
    <property type="match status" value="1"/>
</dbReference>
<reference evidence="6" key="1">
    <citation type="journal article" date="2019" name="Int. J. Syst. Evol. Microbiol.">
        <title>The Global Catalogue of Microorganisms (GCM) 10K type strain sequencing project: providing services to taxonomists for standard genome sequencing and annotation.</title>
        <authorList>
            <consortium name="The Broad Institute Genomics Platform"/>
            <consortium name="The Broad Institute Genome Sequencing Center for Infectious Disease"/>
            <person name="Wu L."/>
            <person name="Ma J."/>
        </authorList>
    </citation>
    <scope>NUCLEOTIDE SEQUENCE [LARGE SCALE GENOMIC DNA]</scope>
    <source>
        <strain evidence="6">CGMCC 1.7064</strain>
    </source>
</reference>
<dbReference type="PANTHER" id="PTHR43537">
    <property type="entry name" value="TRANSCRIPTIONAL REGULATOR, GNTR FAMILY"/>
    <property type="match status" value="1"/>
</dbReference>
<accession>A0ABQ2M558</accession>
<evidence type="ECO:0000313" key="6">
    <source>
        <dbReference type="Proteomes" id="UP000642509"/>
    </source>
</evidence>
<evidence type="ECO:0000256" key="3">
    <source>
        <dbReference type="ARBA" id="ARBA00023163"/>
    </source>
</evidence>
<keyword evidence="2" id="KW-0238">DNA-binding</keyword>
<feature type="domain" description="HTH gntR-type" evidence="4">
    <location>
        <begin position="23"/>
        <end position="90"/>
    </location>
</feature>
<keyword evidence="3" id="KW-0804">Transcription</keyword>
<dbReference type="EMBL" id="BMLQ01000007">
    <property type="protein sequence ID" value="GGO47315.1"/>
    <property type="molecule type" value="Genomic_DNA"/>
</dbReference>
<evidence type="ECO:0000256" key="1">
    <source>
        <dbReference type="ARBA" id="ARBA00023015"/>
    </source>
</evidence>
<dbReference type="InterPro" id="IPR000524">
    <property type="entry name" value="Tscrpt_reg_HTH_GntR"/>
</dbReference>
<dbReference type="Pfam" id="PF00392">
    <property type="entry name" value="GntR"/>
    <property type="match status" value="1"/>
</dbReference>
<evidence type="ECO:0000313" key="5">
    <source>
        <dbReference type="EMBL" id="GGO47315.1"/>
    </source>
</evidence>
<dbReference type="InterPro" id="IPR036390">
    <property type="entry name" value="WH_DNA-bd_sf"/>
</dbReference>
<evidence type="ECO:0000256" key="2">
    <source>
        <dbReference type="ARBA" id="ARBA00023125"/>
    </source>
</evidence>
<evidence type="ECO:0000259" key="4">
    <source>
        <dbReference type="PROSITE" id="PS50949"/>
    </source>
</evidence>
<dbReference type="SMART" id="SM00345">
    <property type="entry name" value="HTH_GNTR"/>
    <property type="match status" value="1"/>
</dbReference>
<dbReference type="SUPFAM" id="SSF48008">
    <property type="entry name" value="GntR ligand-binding domain-like"/>
    <property type="match status" value="1"/>
</dbReference>
<dbReference type="PROSITE" id="PS50949">
    <property type="entry name" value="HTH_GNTR"/>
    <property type="match status" value="1"/>
</dbReference>
<keyword evidence="1" id="KW-0805">Transcription regulation</keyword>
<sequence>MGPSGVEASSKEQDITMASVTAASTAASIADSLEEQIVLGRVYPRERLLEDELMARFDAKRHVVRAAFQLLEGRGLVERRPNVGVAVKSFSDAEVEQLYELRMLLESNAAQLIQLPVSDEALRPIVEARDEHRAAVESRDLPAIVQANDRFHREIFSLTNNPYLTDVIRRHAQMASPIRFLNVSSPEKMQRSMAEHDLIVEALRGQDSLELARLCRDHLLPSRNFYLNQKASSSA</sequence>
<proteinExistence type="predicted"/>
<dbReference type="InterPro" id="IPR036388">
    <property type="entry name" value="WH-like_DNA-bd_sf"/>
</dbReference>
<dbReference type="Pfam" id="PF07729">
    <property type="entry name" value="FCD"/>
    <property type="match status" value="1"/>
</dbReference>
<gene>
    <name evidence="5" type="ORF">GCM10010977_24260</name>
</gene>
<keyword evidence="6" id="KW-1185">Reference proteome</keyword>
<dbReference type="InterPro" id="IPR011711">
    <property type="entry name" value="GntR_C"/>
</dbReference>
<name>A0ABQ2M558_9MICC</name>
<dbReference type="InterPro" id="IPR008920">
    <property type="entry name" value="TF_FadR/GntR_C"/>
</dbReference>
<dbReference type="SMART" id="SM00895">
    <property type="entry name" value="FCD"/>
    <property type="match status" value="1"/>
</dbReference>
<comment type="caution">
    <text evidence="5">The sequence shown here is derived from an EMBL/GenBank/DDBJ whole genome shotgun (WGS) entry which is preliminary data.</text>
</comment>
<protein>
    <submittedName>
        <fullName evidence="5">GntR family transcriptional regulator</fullName>
    </submittedName>
</protein>
<organism evidence="5 6">
    <name type="scientific">Citricoccus zhacaiensis</name>
    <dbReference type="NCBI Taxonomy" id="489142"/>
    <lineage>
        <taxon>Bacteria</taxon>
        <taxon>Bacillati</taxon>
        <taxon>Actinomycetota</taxon>
        <taxon>Actinomycetes</taxon>
        <taxon>Micrococcales</taxon>
        <taxon>Micrococcaceae</taxon>
        <taxon>Citricoccus</taxon>
    </lineage>
</organism>
<dbReference type="Proteomes" id="UP000642509">
    <property type="component" value="Unassembled WGS sequence"/>
</dbReference>
<dbReference type="SUPFAM" id="SSF46785">
    <property type="entry name" value="Winged helix' DNA-binding domain"/>
    <property type="match status" value="1"/>
</dbReference>
<dbReference type="PANTHER" id="PTHR43537:SF49">
    <property type="entry name" value="TRANSCRIPTIONAL REGULATORY PROTEIN"/>
    <property type="match status" value="1"/>
</dbReference>